<dbReference type="GO" id="GO:0006355">
    <property type="term" value="P:regulation of DNA-templated transcription"/>
    <property type="evidence" value="ECO:0007669"/>
    <property type="project" value="InterPro"/>
</dbReference>
<reference evidence="11" key="1">
    <citation type="submission" date="2018-03" db="EMBL/GenBank/DDBJ databases">
        <title>Genome sequencing of Melaminivora sp. strain SC2-7.</title>
        <authorList>
            <person name="Kim S.-J."/>
            <person name="Heo J."/>
            <person name="Ahn J.-H."/>
            <person name="Kwon S.-W."/>
        </authorList>
    </citation>
    <scope>NUCLEOTIDE SEQUENCE [LARGE SCALE GENOMIC DNA]</scope>
    <source>
        <strain evidence="11">SC2-7</strain>
    </source>
</reference>
<dbReference type="PANTHER" id="PTHR48111">
    <property type="entry name" value="REGULATOR OF RPOS"/>
    <property type="match status" value="1"/>
</dbReference>
<dbReference type="GO" id="GO:0000156">
    <property type="term" value="F:phosphorelay response regulator activity"/>
    <property type="evidence" value="ECO:0007669"/>
    <property type="project" value="TreeGrafter"/>
</dbReference>
<accession>A0A2P1NH08</accession>
<evidence type="ECO:0000259" key="8">
    <source>
        <dbReference type="PROSITE" id="PS50110"/>
    </source>
</evidence>
<dbReference type="SUPFAM" id="SSF52172">
    <property type="entry name" value="CheY-like"/>
    <property type="match status" value="1"/>
</dbReference>
<dbReference type="Proteomes" id="UP000241829">
    <property type="component" value="Chromosome"/>
</dbReference>
<dbReference type="FunFam" id="3.40.50.2300:FF:000002">
    <property type="entry name" value="DNA-binding response regulator PhoP"/>
    <property type="match status" value="1"/>
</dbReference>
<dbReference type="PANTHER" id="PTHR48111:SF67">
    <property type="entry name" value="TRANSCRIPTIONAL REGULATORY PROTEIN TCTD"/>
    <property type="match status" value="1"/>
</dbReference>
<dbReference type="AlphaFoldDB" id="A0A2P1NH08"/>
<dbReference type="GO" id="GO:0000976">
    <property type="term" value="F:transcription cis-regulatory region binding"/>
    <property type="evidence" value="ECO:0007669"/>
    <property type="project" value="TreeGrafter"/>
</dbReference>
<dbReference type="Pfam" id="PF00072">
    <property type="entry name" value="Response_reg"/>
    <property type="match status" value="1"/>
</dbReference>
<gene>
    <name evidence="10" type="ORF">C7H73_00735</name>
</gene>
<evidence type="ECO:0000256" key="7">
    <source>
        <dbReference type="PROSITE-ProRule" id="PRU01091"/>
    </source>
</evidence>
<keyword evidence="4 7" id="KW-0238">DNA-binding</keyword>
<dbReference type="PROSITE" id="PS50110">
    <property type="entry name" value="RESPONSE_REGULATORY"/>
    <property type="match status" value="1"/>
</dbReference>
<evidence type="ECO:0000256" key="4">
    <source>
        <dbReference type="ARBA" id="ARBA00023125"/>
    </source>
</evidence>
<feature type="domain" description="OmpR/PhoB-type" evidence="9">
    <location>
        <begin position="124"/>
        <end position="220"/>
    </location>
</feature>
<dbReference type="GO" id="GO:0032993">
    <property type="term" value="C:protein-DNA complex"/>
    <property type="evidence" value="ECO:0007669"/>
    <property type="project" value="TreeGrafter"/>
</dbReference>
<feature type="DNA-binding region" description="OmpR/PhoB-type" evidence="7">
    <location>
        <begin position="124"/>
        <end position="220"/>
    </location>
</feature>
<name>A0A2P1NH08_9BURK</name>
<dbReference type="SMART" id="SM00448">
    <property type="entry name" value="REC"/>
    <property type="match status" value="1"/>
</dbReference>
<dbReference type="PROSITE" id="PS51755">
    <property type="entry name" value="OMPR_PHOB"/>
    <property type="match status" value="1"/>
</dbReference>
<evidence type="ECO:0000313" key="10">
    <source>
        <dbReference type="EMBL" id="AVP56335.1"/>
    </source>
</evidence>
<feature type="domain" description="Response regulatory" evidence="8">
    <location>
        <begin position="2"/>
        <end position="116"/>
    </location>
</feature>
<dbReference type="InterPro" id="IPR039420">
    <property type="entry name" value="WalR-like"/>
</dbReference>
<keyword evidence="5" id="KW-0804">Transcription</keyword>
<evidence type="ECO:0000256" key="3">
    <source>
        <dbReference type="ARBA" id="ARBA00023015"/>
    </source>
</evidence>
<dbReference type="Pfam" id="PF00486">
    <property type="entry name" value="Trans_reg_C"/>
    <property type="match status" value="1"/>
</dbReference>
<keyword evidence="1 6" id="KW-0597">Phosphoprotein</keyword>
<proteinExistence type="predicted"/>
<dbReference type="InterPro" id="IPR011006">
    <property type="entry name" value="CheY-like_superfamily"/>
</dbReference>
<sequence>MRILLAEDEPELARWLVQALAQSGLQVDWVNDGRLVLPALRGTRYDALVLDLGLPGREGPDVLEGLRDAGQQLPVLILTARDSLMGRVQLLRAGADDFLAKPFEMAELEARLLALVRRARGAEHPRFACGPLVWDPLSQQLLLRHQPLKLSAREHALLRALVQHSGEPMAKRDLLERVFADEADVQPEAVEVLVHRLRKRLEGSGVRIATLRGLGYVLEPDAQSAPDGPA</sequence>
<keyword evidence="11" id="KW-1185">Reference proteome</keyword>
<dbReference type="CDD" id="cd00383">
    <property type="entry name" value="trans_reg_C"/>
    <property type="match status" value="1"/>
</dbReference>
<keyword evidence="2" id="KW-0902">Two-component regulatory system</keyword>
<keyword evidence="3" id="KW-0805">Transcription regulation</keyword>
<dbReference type="EMBL" id="CP027792">
    <property type="protein sequence ID" value="AVP56335.1"/>
    <property type="molecule type" value="Genomic_DNA"/>
</dbReference>
<evidence type="ECO:0000256" key="2">
    <source>
        <dbReference type="ARBA" id="ARBA00023012"/>
    </source>
</evidence>
<evidence type="ECO:0000256" key="5">
    <source>
        <dbReference type="ARBA" id="ARBA00023163"/>
    </source>
</evidence>
<protein>
    <submittedName>
        <fullName evidence="10">DNA-binding response regulator</fullName>
    </submittedName>
</protein>
<evidence type="ECO:0000259" key="9">
    <source>
        <dbReference type="PROSITE" id="PS51755"/>
    </source>
</evidence>
<dbReference type="InterPro" id="IPR036388">
    <property type="entry name" value="WH-like_DNA-bd_sf"/>
</dbReference>
<evidence type="ECO:0000313" key="11">
    <source>
        <dbReference type="Proteomes" id="UP000241829"/>
    </source>
</evidence>
<dbReference type="SMART" id="SM00862">
    <property type="entry name" value="Trans_reg_C"/>
    <property type="match status" value="1"/>
</dbReference>
<feature type="modified residue" description="4-aspartylphosphate" evidence="6">
    <location>
        <position position="51"/>
    </location>
</feature>
<dbReference type="InterPro" id="IPR001867">
    <property type="entry name" value="OmpR/PhoB-type_DNA-bd"/>
</dbReference>
<dbReference type="OrthoDB" id="9802426at2"/>
<dbReference type="Gene3D" id="1.10.10.10">
    <property type="entry name" value="Winged helix-like DNA-binding domain superfamily/Winged helix DNA-binding domain"/>
    <property type="match status" value="1"/>
</dbReference>
<dbReference type="InterPro" id="IPR001789">
    <property type="entry name" value="Sig_transdc_resp-reg_receiver"/>
</dbReference>
<dbReference type="GO" id="GO:0005829">
    <property type="term" value="C:cytosol"/>
    <property type="evidence" value="ECO:0007669"/>
    <property type="project" value="TreeGrafter"/>
</dbReference>
<evidence type="ECO:0000256" key="1">
    <source>
        <dbReference type="ARBA" id="ARBA00022553"/>
    </source>
</evidence>
<dbReference type="KEGG" id="melm:C7H73_00735"/>
<organism evidence="10 11">
    <name type="scientific">Pulveribacter suum</name>
    <dbReference type="NCBI Taxonomy" id="2116657"/>
    <lineage>
        <taxon>Bacteria</taxon>
        <taxon>Pseudomonadati</taxon>
        <taxon>Pseudomonadota</taxon>
        <taxon>Betaproteobacteria</taxon>
        <taxon>Burkholderiales</taxon>
        <taxon>Comamonadaceae</taxon>
        <taxon>Pulveribacter</taxon>
    </lineage>
</organism>
<dbReference type="Gene3D" id="3.40.50.2300">
    <property type="match status" value="1"/>
</dbReference>
<evidence type="ECO:0000256" key="6">
    <source>
        <dbReference type="PROSITE-ProRule" id="PRU00169"/>
    </source>
</evidence>
<dbReference type="RefSeq" id="WP_106844896.1">
    <property type="nucleotide sequence ID" value="NZ_CP027792.1"/>
</dbReference>